<reference evidence="1 2" key="1">
    <citation type="journal article" date="2018" name="Sci. Rep.">
        <title>Genome sequence of the cauliflower mushroom Sparassis crispa (Hanabiratake) and its association with beneficial usage.</title>
        <authorList>
            <person name="Kiyama R."/>
            <person name="Furutani Y."/>
            <person name="Kawaguchi K."/>
            <person name="Nakanishi T."/>
        </authorList>
    </citation>
    <scope>NUCLEOTIDE SEQUENCE [LARGE SCALE GENOMIC DNA]</scope>
</reference>
<dbReference type="GeneID" id="38779390"/>
<gene>
    <name evidence="1" type="ORF">SCP_0408570</name>
</gene>
<dbReference type="Proteomes" id="UP000287166">
    <property type="component" value="Unassembled WGS sequence"/>
</dbReference>
<protein>
    <submittedName>
        <fullName evidence="1">Uncharacterized protein</fullName>
    </submittedName>
</protein>
<proteinExistence type="predicted"/>
<evidence type="ECO:0000313" key="1">
    <source>
        <dbReference type="EMBL" id="GBE82473.1"/>
    </source>
</evidence>
<sequence length="101" mass="10849">MPASQASCHTWKDVQRDGQLMLIKTIASCSIKSFEACSCVRGSLRHVNDINPTLRGYSSALSCSSANLSLAMADTTTHALLPCCLILAPALQLFSNKVLHI</sequence>
<name>A0A401GJY8_9APHY</name>
<organism evidence="1 2">
    <name type="scientific">Sparassis crispa</name>
    <dbReference type="NCBI Taxonomy" id="139825"/>
    <lineage>
        <taxon>Eukaryota</taxon>
        <taxon>Fungi</taxon>
        <taxon>Dikarya</taxon>
        <taxon>Basidiomycota</taxon>
        <taxon>Agaricomycotina</taxon>
        <taxon>Agaricomycetes</taxon>
        <taxon>Polyporales</taxon>
        <taxon>Sparassidaceae</taxon>
        <taxon>Sparassis</taxon>
    </lineage>
</organism>
<evidence type="ECO:0000313" key="2">
    <source>
        <dbReference type="Proteomes" id="UP000287166"/>
    </source>
</evidence>
<dbReference type="RefSeq" id="XP_027613386.1">
    <property type="nucleotide sequence ID" value="XM_027757585.1"/>
</dbReference>
<dbReference type="EMBL" id="BFAD01000004">
    <property type="protein sequence ID" value="GBE82473.1"/>
    <property type="molecule type" value="Genomic_DNA"/>
</dbReference>
<dbReference type="AlphaFoldDB" id="A0A401GJY8"/>
<comment type="caution">
    <text evidence="1">The sequence shown here is derived from an EMBL/GenBank/DDBJ whole genome shotgun (WGS) entry which is preliminary data.</text>
</comment>
<accession>A0A401GJY8</accession>
<dbReference type="InParanoid" id="A0A401GJY8"/>
<keyword evidence="2" id="KW-1185">Reference proteome</keyword>